<proteinExistence type="predicted"/>
<accession>A0A9P3GMS5</accession>
<gene>
    <name evidence="2" type="ORF">PsYK624_133200</name>
</gene>
<evidence type="ECO:0000313" key="2">
    <source>
        <dbReference type="EMBL" id="GJE97109.1"/>
    </source>
</evidence>
<dbReference type="SUPFAM" id="SSF52047">
    <property type="entry name" value="RNI-like"/>
    <property type="match status" value="1"/>
</dbReference>
<name>A0A9P3GMS5_9APHY</name>
<comment type="caution">
    <text evidence="2">The sequence shown here is derived from an EMBL/GenBank/DDBJ whole genome shotgun (WGS) entry which is preliminary data.</text>
</comment>
<organism evidence="2 3">
    <name type="scientific">Phanerochaete sordida</name>
    <dbReference type="NCBI Taxonomy" id="48140"/>
    <lineage>
        <taxon>Eukaryota</taxon>
        <taxon>Fungi</taxon>
        <taxon>Dikarya</taxon>
        <taxon>Basidiomycota</taxon>
        <taxon>Agaricomycotina</taxon>
        <taxon>Agaricomycetes</taxon>
        <taxon>Polyporales</taxon>
        <taxon>Phanerochaetaceae</taxon>
        <taxon>Phanerochaete</taxon>
    </lineage>
</organism>
<reference evidence="2 3" key="1">
    <citation type="submission" date="2021-08" db="EMBL/GenBank/DDBJ databases">
        <title>Draft Genome Sequence of Phanerochaete sordida strain YK-624.</title>
        <authorList>
            <person name="Mori T."/>
            <person name="Dohra H."/>
            <person name="Suzuki T."/>
            <person name="Kawagishi H."/>
            <person name="Hirai H."/>
        </authorList>
    </citation>
    <scope>NUCLEOTIDE SEQUENCE [LARGE SCALE GENOMIC DNA]</scope>
    <source>
        <strain evidence="2 3">YK-624</strain>
    </source>
</reference>
<sequence>MRYALTRRAYSAVQIDLYVQTLVICKDVPEEQKVRTLQSVSLVSKRCSLVAQYELFHRIFVVFGYSANEIVLRGLEEAWERLEPLNRAVRRLTIKARSTVAEAGCGYYSTVRPELCEFEVHAILFLFPGVATLDIIAFKWVIRPPPPTRPVASLERLTILRLSYLDFRNIGETDPVNHIVQLLPRIRTLEFTGCISHQVVPPFLRACSGVTTLIVDCTKRTIFTPFTLLPRLIGVRHIEVRHMDDYDVAMLGLQILSNASTLKSICIRLDRWMTHQDLQVMANYDIGLDVCHILESFEFHFPCPRCPDVVYANAASSKAVLFLSKLPPTVQEVILVFDGFRRTQSLMHAVLCLMRWDDILRSINDHSLRKVTLVLGGRPLGADTYSWSARLNDKLDQNLSHGVAIAIVADNGSGVREYSEVARKGSKQPAARSTNLSIMSPERCG</sequence>
<evidence type="ECO:0000313" key="3">
    <source>
        <dbReference type="Proteomes" id="UP000703269"/>
    </source>
</evidence>
<dbReference type="AlphaFoldDB" id="A0A9P3GMS5"/>
<dbReference type="EMBL" id="BPQB01000067">
    <property type="protein sequence ID" value="GJE97109.1"/>
    <property type="molecule type" value="Genomic_DNA"/>
</dbReference>
<evidence type="ECO:0000256" key="1">
    <source>
        <dbReference type="SAM" id="MobiDB-lite"/>
    </source>
</evidence>
<keyword evidence="3" id="KW-1185">Reference proteome</keyword>
<feature type="region of interest" description="Disordered" evidence="1">
    <location>
        <begin position="422"/>
        <end position="445"/>
    </location>
</feature>
<dbReference type="Proteomes" id="UP000703269">
    <property type="component" value="Unassembled WGS sequence"/>
</dbReference>
<protein>
    <recommendedName>
        <fullName evidence="4">F-box domain-containing protein</fullName>
    </recommendedName>
</protein>
<evidence type="ECO:0008006" key="4">
    <source>
        <dbReference type="Google" id="ProtNLM"/>
    </source>
</evidence>